<keyword evidence="2" id="KW-0812">Transmembrane</keyword>
<dbReference type="AlphaFoldDB" id="A0A6I3KIT5"/>
<sequence>MLFPAWRARSRAPVADDSDFDEDAYAFEFEPGERICPPRSHGGSSVPGAILIIVLMLAAGWGFMYAPAEWLGSFGERVAAVATLFRTTPNSAVTSDPSTIATADAVVPAAPMPEAQVADAPPVSGEAVPNAPPTDAGKAVETGSIDPASAAPPAPLPPPRVDPGDPYQKRAVAVGLHPDLSRVLLRRMTSTDYRNAGYAIDTAIAKTADESDFIWPRQRKPEQALFRVHFVRGAAVTCRRYVVTVTKDGWTTTAPPMERCGAKVAAGNRSG</sequence>
<dbReference type="RefSeq" id="WP_154738740.1">
    <property type="nucleotide sequence ID" value="NZ_WMBQ01000001.1"/>
</dbReference>
<comment type="caution">
    <text evidence="3">The sequence shown here is derived from an EMBL/GenBank/DDBJ whole genome shotgun (WGS) entry which is preliminary data.</text>
</comment>
<name>A0A6I3KIT5_9HYPH</name>
<gene>
    <name evidence="3" type="ORF">GIW81_08115</name>
</gene>
<accession>A0A6I3KIT5</accession>
<evidence type="ECO:0000256" key="1">
    <source>
        <dbReference type="SAM" id="MobiDB-lite"/>
    </source>
</evidence>
<dbReference type="EMBL" id="WMBQ01000001">
    <property type="protein sequence ID" value="MTD94299.1"/>
    <property type="molecule type" value="Genomic_DNA"/>
</dbReference>
<feature type="region of interest" description="Disordered" evidence="1">
    <location>
        <begin position="116"/>
        <end position="167"/>
    </location>
</feature>
<keyword evidence="4" id="KW-1185">Reference proteome</keyword>
<evidence type="ECO:0000313" key="4">
    <source>
        <dbReference type="Proteomes" id="UP000440694"/>
    </source>
</evidence>
<dbReference type="Proteomes" id="UP000440694">
    <property type="component" value="Unassembled WGS sequence"/>
</dbReference>
<keyword evidence="2" id="KW-1133">Transmembrane helix</keyword>
<keyword evidence="2" id="KW-0472">Membrane</keyword>
<proteinExistence type="predicted"/>
<feature type="compositionally biased region" description="Pro residues" evidence="1">
    <location>
        <begin position="150"/>
        <end position="161"/>
    </location>
</feature>
<evidence type="ECO:0000256" key="2">
    <source>
        <dbReference type="SAM" id="Phobius"/>
    </source>
</evidence>
<organism evidence="3 4">
    <name type="scientific">Hyphomicrobium album</name>
    <dbReference type="NCBI Taxonomy" id="2665159"/>
    <lineage>
        <taxon>Bacteria</taxon>
        <taxon>Pseudomonadati</taxon>
        <taxon>Pseudomonadota</taxon>
        <taxon>Alphaproteobacteria</taxon>
        <taxon>Hyphomicrobiales</taxon>
        <taxon>Hyphomicrobiaceae</taxon>
        <taxon>Hyphomicrobium</taxon>
    </lineage>
</organism>
<evidence type="ECO:0000313" key="3">
    <source>
        <dbReference type="EMBL" id="MTD94299.1"/>
    </source>
</evidence>
<protein>
    <submittedName>
        <fullName evidence="3">Uncharacterized protein</fullName>
    </submittedName>
</protein>
<reference evidence="3 4" key="1">
    <citation type="submission" date="2019-11" db="EMBL/GenBank/DDBJ databases">
        <title>Identification of a novel strain.</title>
        <authorList>
            <person name="Xu Q."/>
            <person name="Wang G."/>
        </authorList>
    </citation>
    <scope>NUCLEOTIDE SEQUENCE [LARGE SCALE GENOMIC DNA]</scope>
    <source>
        <strain evidence="4">xq</strain>
    </source>
</reference>
<feature type="transmembrane region" description="Helical" evidence="2">
    <location>
        <begin position="48"/>
        <end position="68"/>
    </location>
</feature>